<dbReference type="InterPro" id="IPR005334">
    <property type="entry name" value="Tctex-1-like"/>
</dbReference>
<evidence type="ECO:0000256" key="2">
    <source>
        <dbReference type="SAM" id="MobiDB-lite"/>
    </source>
</evidence>
<reference evidence="3 4" key="1">
    <citation type="journal article" date="2018" name="Nat. Ecol. Evol.">
        <title>Shark genomes provide insights into elasmobranch evolution and the origin of vertebrates.</title>
        <authorList>
            <person name="Hara Y"/>
            <person name="Yamaguchi K"/>
            <person name="Onimaru K"/>
            <person name="Kadota M"/>
            <person name="Koyanagi M"/>
            <person name="Keeley SD"/>
            <person name="Tatsumi K"/>
            <person name="Tanaka K"/>
            <person name="Motone F"/>
            <person name="Kageyama Y"/>
            <person name="Nozu R"/>
            <person name="Adachi N"/>
            <person name="Nishimura O"/>
            <person name="Nakagawa R"/>
            <person name="Tanegashima C"/>
            <person name="Kiyatake I"/>
            <person name="Matsumoto R"/>
            <person name="Murakumo K"/>
            <person name="Nishida K"/>
            <person name="Terakita A"/>
            <person name="Kuratani S"/>
            <person name="Sato K"/>
            <person name="Hyodo S Kuraku.S."/>
        </authorList>
    </citation>
    <scope>NUCLEOTIDE SEQUENCE [LARGE SCALE GENOMIC DNA]</scope>
</reference>
<dbReference type="Pfam" id="PF03645">
    <property type="entry name" value="Tctex-1"/>
    <property type="match status" value="1"/>
</dbReference>
<comment type="caution">
    <text evidence="3">The sequence shown here is derived from an EMBL/GenBank/DDBJ whole genome shotgun (WGS) entry which is preliminary data.</text>
</comment>
<keyword evidence="4" id="KW-1185">Reference proteome</keyword>
<dbReference type="GO" id="GO:0005737">
    <property type="term" value="C:cytoplasm"/>
    <property type="evidence" value="ECO:0007669"/>
    <property type="project" value="TreeGrafter"/>
</dbReference>
<dbReference type="OrthoDB" id="10248487at2759"/>
<organism evidence="3 4">
    <name type="scientific">Scyliorhinus torazame</name>
    <name type="common">Cloudy catshark</name>
    <name type="synonym">Catulus torazame</name>
    <dbReference type="NCBI Taxonomy" id="75743"/>
    <lineage>
        <taxon>Eukaryota</taxon>
        <taxon>Metazoa</taxon>
        <taxon>Chordata</taxon>
        <taxon>Craniata</taxon>
        <taxon>Vertebrata</taxon>
        <taxon>Chondrichthyes</taxon>
        <taxon>Elasmobranchii</taxon>
        <taxon>Galeomorphii</taxon>
        <taxon>Galeoidea</taxon>
        <taxon>Carcharhiniformes</taxon>
        <taxon>Scyliorhinidae</taxon>
        <taxon>Scyliorhinus</taxon>
    </lineage>
</organism>
<name>A0A401PFR8_SCYTO</name>
<dbReference type="InterPro" id="IPR038586">
    <property type="entry name" value="Tctex-1-like_sf"/>
</dbReference>
<sequence>MDDDDDEVLRSAGEEGYESMEMDEMKAHVPLGRMGLPIRKKITRSAMESQDARRGGSTRTRRSSVFEENAFHEILKERLHDTILQVVHVDKSELEEDDDDVFEEPLTWKPSLVKQKMANTYKLVPDKEFNFTAVRKRVDALLEIKLRDKDFETHNMKTLTLSLSDDIRTIAKELAPDRFKLIARVFCGELKNQGIVVSKTFQVGNTF</sequence>
<dbReference type="Gene3D" id="3.30.1140.40">
    <property type="entry name" value="Tctex-1"/>
    <property type="match status" value="1"/>
</dbReference>
<evidence type="ECO:0000313" key="3">
    <source>
        <dbReference type="EMBL" id="GCB71944.1"/>
    </source>
</evidence>
<proteinExistence type="inferred from homology"/>
<dbReference type="PANTHER" id="PTHR21255:SF7">
    <property type="entry name" value="DYNEIN LIGHT CHAIN TCTEX-TYPE PROTEIN 2B"/>
    <property type="match status" value="1"/>
</dbReference>
<dbReference type="GO" id="GO:0007018">
    <property type="term" value="P:microtubule-based movement"/>
    <property type="evidence" value="ECO:0007669"/>
    <property type="project" value="TreeGrafter"/>
</dbReference>
<dbReference type="GO" id="GO:0005868">
    <property type="term" value="C:cytoplasmic dynein complex"/>
    <property type="evidence" value="ECO:0007669"/>
    <property type="project" value="TreeGrafter"/>
</dbReference>
<evidence type="ECO:0000313" key="4">
    <source>
        <dbReference type="Proteomes" id="UP000288216"/>
    </source>
</evidence>
<gene>
    <name evidence="3" type="ORF">scyTo_0006120</name>
</gene>
<accession>A0A401PFR8</accession>
<dbReference type="EMBL" id="BFAA01002005">
    <property type="protein sequence ID" value="GCB71944.1"/>
    <property type="molecule type" value="Genomic_DNA"/>
</dbReference>
<dbReference type="STRING" id="75743.A0A401PFR8"/>
<evidence type="ECO:0000256" key="1">
    <source>
        <dbReference type="ARBA" id="ARBA00005361"/>
    </source>
</evidence>
<dbReference type="PANTHER" id="PTHR21255">
    <property type="entry name" value="T-COMPLEX-ASSOCIATED-TESTIS-EXPRESSED 1/ DYNEIN LIGHT CHAIN"/>
    <property type="match status" value="1"/>
</dbReference>
<dbReference type="AlphaFoldDB" id="A0A401PFR8"/>
<dbReference type="OMA" id="QKMANTY"/>
<dbReference type="GO" id="GO:0045505">
    <property type="term" value="F:dynein intermediate chain binding"/>
    <property type="evidence" value="ECO:0007669"/>
    <property type="project" value="TreeGrafter"/>
</dbReference>
<comment type="similarity">
    <text evidence="1">Belongs to the dynein light chain Tctex-type family.</text>
</comment>
<protein>
    <submittedName>
        <fullName evidence="3">Uncharacterized protein</fullName>
    </submittedName>
</protein>
<dbReference type="Proteomes" id="UP000288216">
    <property type="component" value="Unassembled WGS sequence"/>
</dbReference>
<feature type="region of interest" description="Disordered" evidence="2">
    <location>
        <begin position="43"/>
        <end position="63"/>
    </location>
</feature>